<dbReference type="Gene3D" id="3.30.890.10">
    <property type="entry name" value="Methyl-cpg-binding Protein 2, Chain A"/>
    <property type="match status" value="1"/>
</dbReference>
<feature type="compositionally biased region" description="Polar residues" evidence="2">
    <location>
        <begin position="2126"/>
        <end position="2138"/>
    </location>
</feature>
<dbReference type="InterPro" id="IPR032675">
    <property type="entry name" value="LRR_dom_sf"/>
</dbReference>
<dbReference type="GO" id="GO:0000209">
    <property type="term" value="P:protein polyubiquitination"/>
    <property type="evidence" value="ECO:0007669"/>
    <property type="project" value="TreeGrafter"/>
</dbReference>
<feature type="compositionally biased region" description="Polar residues" evidence="2">
    <location>
        <begin position="4013"/>
        <end position="4024"/>
    </location>
</feature>
<feature type="region of interest" description="Disordered" evidence="2">
    <location>
        <begin position="309"/>
        <end position="339"/>
    </location>
</feature>
<dbReference type="SMART" id="SM00391">
    <property type="entry name" value="MBD"/>
    <property type="match status" value="1"/>
</dbReference>
<evidence type="ECO:0000256" key="2">
    <source>
        <dbReference type="SAM" id="MobiDB-lite"/>
    </source>
</evidence>
<comment type="caution">
    <text evidence="4">The sequence shown here is derived from an EMBL/GenBank/DDBJ whole genome shotgun (WGS) entry which is preliminary data.</text>
</comment>
<feature type="region of interest" description="Disordered" evidence="2">
    <location>
        <begin position="4005"/>
        <end position="4042"/>
    </location>
</feature>
<dbReference type="Pfam" id="PF01429">
    <property type="entry name" value="MBD"/>
    <property type="match status" value="1"/>
</dbReference>
<feature type="compositionally biased region" description="Basic and acidic residues" evidence="2">
    <location>
        <begin position="213"/>
        <end position="229"/>
    </location>
</feature>
<feature type="compositionally biased region" description="Basic and acidic residues" evidence="2">
    <location>
        <begin position="3917"/>
        <end position="3928"/>
    </location>
</feature>
<dbReference type="PROSITE" id="PS50982">
    <property type="entry name" value="MBD"/>
    <property type="match status" value="1"/>
</dbReference>
<evidence type="ECO:0000313" key="4">
    <source>
        <dbReference type="EMBL" id="KAK2706696.1"/>
    </source>
</evidence>
<feature type="compositionally biased region" description="Polar residues" evidence="2">
    <location>
        <begin position="324"/>
        <end position="339"/>
    </location>
</feature>
<feature type="region of interest" description="Disordered" evidence="2">
    <location>
        <begin position="2736"/>
        <end position="2757"/>
    </location>
</feature>
<feature type="compositionally biased region" description="Basic and acidic residues" evidence="2">
    <location>
        <begin position="97"/>
        <end position="117"/>
    </location>
</feature>
<feature type="region of interest" description="Disordered" evidence="2">
    <location>
        <begin position="213"/>
        <end position="234"/>
    </location>
</feature>
<dbReference type="GO" id="GO:0019005">
    <property type="term" value="C:SCF ubiquitin ligase complex"/>
    <property type="evidence" value="ECO:0007669"/>
    <property type="project" value="TreeGrafter"/>
</dbReference>
<evidence type="ECO:0000256" key="1">
    <source>
        <dbReference type="ARBA" id="ARBA00004123"/>
    </source>
</evidence>
<dbReference type="GO" id="GO:0031146">
    <property type="term" value="P:SCF-dependent proteasomal ubiquitin-dependent protein catabolic process"/>
    <property type="evidence" value="ECO:0007669"/>
    <property type="project" value="InterPro"/>
</dbReference>
<feature type="region of interest" description="Disordered" evidence="2">
    <location>
        <begin position="1080"/>
        <end position="1102"/>
    </location>
</feature>
<feature type="domain" description="MBD" evidence="3">
    <location>
        <begin position="399"/>
        <end position="467"/>
    </location>
</feature>
<dbReference type="InterPro" id="IPR001739">
    <property type="entry name" value="Methyl_CpG_DNA-bd"/>
</dbReference>
<feature type="non-terminal residue" evidence="4">
    <location>
        <position position="4551"/>
    </location>
</feature>
<dbReference type="InterPro" id="IPR036047">
    <property type="entry name" value="F-box-like_dom_sf"/>
</dbReference>
<dbReference type="SUPFAM" id="SSF57903">
    <property type="entry name" value="FYVE/PHD zinc finger"/>
    <property type="match status" value="1"/>
</dbReference>
<dbReference type="Pfam" id="PF12937">
    <property type="entry name" value="F-box-like"/>
    <property type="match status" value="2"/>
</dbReference>
<evidence type="ECO:0000259" key="3">
    <source>
        <dbReference type="PROSITE" id="PS50982"/>
    </source>
</evidence>
<dbReference type="InterPro" id="IPR016177">
    <property type="entry name" value="DNA-bd_dom_sf"/>
</dbReference>
<proteinExistence type="predicted"/>
<dbReference type="Gene3D" id="3.80.10.10">
    <property type="entry name" value="Ribonuclease Inhibitor"/>
    <property type="match status" value="2"/>
</dbReference>
<feature type="region of interest" description="Disordered" evidence="2">
    <location>
        <begin position="4264"/>
        <end position="4287"/>
    </location>
</feature>
<dbReference type="GO" id="GO:0005634">
    <property type="term" value="C:nucleus"/>
    <property type="evidence" value="ECO:0007669"/>
    <property type="project" value="UniProtKB-SubCell"/>
</dbReference>
<sequence>DDRHESATGKQQQSHQSSRKRRGFRPDPIESLPSYQSGLFAPPSEPRRKGSKLQFLIALQKSRHKRKNGEAGSNIDPLNFQKGNSEHPSKKRKSIHLKKDSGHRPDGDLKSDHEREQPSLAMVCVDGDTEEDIVKKGTLNLSTQSGTNLNDSAGPALKMLGSRLSNEDDPKTCISFGEDSETCVSFDGDSELQSDQKTENCPRSKRFRRTYKKRDNNRPLRERQSKEVSDQLPKTSIDKNLGCGLIVKSLDDSFEPLNDRNLFDSINRPTAFDILESNIDARNFVNNERTEPPISQEIDYITQILDSGADEQETRTDRVAEVSSGDSTSTVPSLSNESFNENAETGIEIAKVDEEIRIAKETVKSCNVLNTDLQSHWRKYSNKDRTGHVPSVLSGDSFWLSSPIFLEPFKHGFKRELVHRSVGSTSDVYYFPPQGKKLRSLNEVAFFLQKNDYPLTVGNFTFQKLLISGDPEFEIARDSSLKPTTHDVSAIPAFKIKAGSSTLTDTRETAIEKSAVADTPKRNSQTKNDVDHAYSYFPTTPESKATILSLKEKLRRRSSRLVIDKVTRDPDNKSLNNLIGFTKTYVRRRTRGIDLTAPIARTESSSEEEISVRPRKLRILGSSSSNLRSIDKEEGPSMGGSAIEVNELKNIAPSGKKNSASISVTITDNPCSSTSRASMKGSIIKVNTLKNETPCETKSKTSDFITDDPCSLSSKRSTESSVIKVNTSKNVSLSGKRNNTSIPVTNNTFSSISVKDVDIVDKLTLTSNASEVSIIDNTRGNSKERSVSLDDSASADVNAAFLTGQMSDDLSVTLPTKYISAEVSESMPITNKAVKINSNLEESSTLKHRSTISVRKPSFLFPVSFPESYFEQRSSAISKVSKPMQSKLSVPPCTAFCPSAKWEIPTLSCSRCFCLYHAVCLGYSKDVTKQFICPSCQIQSGTSSNGISKDGLHFLNNGDSSNIPDKKNDIVRYEYDSSTMSFPKAVNSKPDLAASQRTAKVGQTAKQSSKVGLSHIEKMYLKKTPTSETDTKVRLHSSVCSNEVNESNRTKFNLCYMPYKTRPNNSGLSILSKSRLQLPFEKTSGPETGDQSSNYSGKECSTSSSKKIIYGTKPLLRKVYVHRNRAPLSKESDEVLILGKTGPTTERINYTDEVSEDKGVIKCSGKTIMTGCDLGTALAIKRSCKDLLVSRNAPAKENPGCLSERNISTEEATKVKNVLPLSEMVKIREHDNFCRKLVTPVPSQDMKTNFKTFNRSSTSEIIVVDGYNSLIQQKIRENKEADPLDFSQENEEVDPLEVCDNVLDHEMESQFCKEASRSVLFETNPKISASGRTTDPIVEIHSIDKVAEPGSTAQQVVSKLLCPSSLPLPATKNRKIDSDYQAFGETSSQSDKRASLLKKANSFFVEIPNKDKASRYLISSGTKLLLENHKVQFSSDPGLSKYQKDASEVLYHSFHGKCALNNFQSSSLTVDSQQKGQGVKADVQPKSDVLDDNRKIVSDTSEFLHIIDANEVLLSKFSETQYCALETLSAVMERLQSGKTAPSSHSLIKSVDVCVQTGTDEVELPVSTVPAMSAVTQISGSQTIEHILDSQNRLRRFIVVSNAMFTPERPCAFTPFPEFAETIPESAHVPEVSATSMASIQQTRNAEVTQTGEAMTSPWYTDFVNSLNYAYKSLLRVFSFLSPVDRGQAALTCKFWYKVASDPSLWKHIDTSKQKIRNIRNFFTRMRKLEIESIDLRGLDRKFHCSLLEHLNLPDAKKLLMCPCEGEVIENIFRYCHDLVHLDANDVSASSINLNYMKKHYRLEKLVLNFSTDAEVSKLSFLKKMHKMKHLSLHGLTNIYDVSFLEFMPSLEFLSLGSLSSLDEKLFQESSLRNIKHLKHLSLSDGPNWDENLSILRSISSLDQLVTLEVVYFRVQCSVRQILSLVPKLQKFLFVPVISVSTMATVFGDLLEYLPNLCNLKQFCLILPEECTLFDGTLVIPGEIIDRFSGVVYGQESAANTDDQMLKMPAISEGKEAALKDKKHCDEESQNDIIETSQSEKSIRLFSADANEQMFEKGEMKLFHSEGMAELKKSNKKSFQVHRMETSQSEKEPAVDCSKNSEQTAQCQQIDLSPTNEETTLTSKIAYGQSNQNKSSQIGRDPPLSYEEIEGDRLQVQRRDMSETEKRCNFTFKTIFEHESQPQGIKMPNTDDDSVLSYIEKEGHNLRIVEVDTPQAEERCTLNSKSKFDQTFLTEEPQRENDPLVSKKNNGEPTLDIAASSFQKTIGICENKISDGSTADFNEKTKKMSCITKQSEICSSDMVNVSSSIIVEKCTNKLNITNSNLPIRNLHRNASVDNLCIVTADELYNYFKMILPSVENTSITEIETDDICSTMKTANNGAAGPVHRIYKKKGPNRERKYNEKQVQQAIRDYFINHKSIREVAKFYDVPRSTLTDQIKKINKEGKGWEEAWIKPKRGPPSTKGTVVKVNTLKNVSPLGIKNKTCNVITDDPCSSTSRRSTESSVIKVKTLKNVSPFETKNKTGDVITDDPCSLTSRHSTESNVIKVNTLKNVSPFETKNKTSDAISDDPCSLTSRRSEDSCVIKVNTSKNVSPFGTKNKTGDVITDDPCSLTSRHSTESSVIKVNTSKNLSPFGTKIKTSDANTDDPCSSTSRRSTESCVIKVNTLKNVSPFEIKNKTRDAITDDESSHIDRDHPLSYEEIEGDEFYEELRLQVQRQVVEVDMPQAEYRRTLNSKSNFDQTFPTEGPKREHDPLVSKKNSGELTLNIAASSFQKTIGTCENKISSAADVNEKTKKLSFITRPLGVCSSHLETDDTCSTMDTATNGAAGPVRRIYQKKGPNRERKYNEEQVQQAIRDHFMNHKSIREVAKFYNVPRSTLTEQIKKIKKEGKGWKEAWIKPKRGPPSTKGTVVKVNTLKNVSPLGIKNKTCNVITDDPCSSTSRRSTESTVIKVNTSKNLSPFGTKIKTSDANTDDPCSSTSRRSTESCVIKVNTLKNVSPFEIKNKTRDAITDDLCSSTSRRSTEISVIKVNTSKNVSPSIISTEEATKVKNVLPLSEMVNIREHDDFCRKVITPISSQDTKKKIKIFEGSSTSEIIVVEGGNSLIQQKSHKNDEADPLDFSKEHEQEDLLEVCDSVLDHEMESQFCKEASRSVLFETNPKIPAFGRTTDQIVEIHSIDEADEPNLTAQQVVSKTLCPSSVPLPATKNRKIDSGYQDFRKTSSQSTKRASLLKNANSFFVEIPNEDYASRYLIISGTKLLFENHKVEFSSDPRLSKYQKDALEVLDHSFHGKCALNNFQSSSLTVDSQQKGQGVKADVQPKSDVLDDNRKIVSDASEFLHIIDGDEVLQSKFSESQYCNLEALSAVMERLQSGKTAPSSHSLIKSVDACVQTGTEEVELPLGTVPAMSAVTQISGSQTIEHILDSQNRLRRFIVVSNATFTPERTCAFTPFPEFAETIPESAHVPEVSVTSMASIQPTHNAEVTQTEAATTSPWYTDFVNSLNCAYKSLLRVFSFLSPVDRGQAALTCKFWYKVASDPSLWKHIDTRKLKIRNIRNFFTRMRKLEIESIDLRGLERKFHCSLLEHLNLPDAKKLLICPCEGEVIENIFRSCHDLVHLDASNVSASSVSLNYMKKHSRLEKLVLNFSTDAEVSKLSYLKKLLKMKHLSLRGLTNIYDVSFLEFMPCLEFLSLGSLSSLDEKLFQESSLRNIKHLKHLSLSDGPNWDENLSILHSISSLDQLVTLEVVYFRVQCSLFQILSLVPKLQKFLFVPVISISTMATVFGDLLEYLPKLCNLKQFCLILPEECTLFDGILVIPGEIIDKFSGVVYGQESAANTDDQLLKMQAVSDGKEAVLKDNKNCDKKSQNDIIETSQSEKSIRLVSADVNEQMPEKSEMKLLHSEGMAALKKSNKKSFQGHRMETSQSEKERAFDCNKSSEQIAQCQQIELSRTKEATTLTCKIANGQDHQVNQNESSHIDRDHPFSYEEIEGDRLQVQRQVVEVDMPQAEDRRTLNSESNFDQTFSTEGPKREHDPLVSKKNSGEPTLNIAASSFQKTIGTCENKISYGSAADVNEKTKKLSFITRPLGVCSSHLETDDICSTMDTATNGAAGPVRRIYQKKGPNRERKYNEEQVQQAIRDHFMNHKSISEVAKFYNVPRSTLTDQIKKINKEGKGWEEAWIKPNRERKYNEEQVQPAIRDHFMNHKSIREVAKFYNVPRSTLTDQIKKINKEGKGWEEAWIKPKRGPPSMKSTAIKVNTLKNVSPFGTKNKTSRAITDNPCSSTSRHSTEISVIKVNTSKNVSPRIYEKKGPNRERKYNEEQVQQAIRDHFINHKSIREVAKFYNVPRSTLTDQIKKINKEGKDWEEAWIKPKRGPRSMKSTAIKVNTLKNVSPFGTENKTSDAIADDPCSSISRRSTEIRVVKVNTSKNVSLRIYQKKGPNCERKYIEEEVQQAKYVPKEICSMANISNSIFVEKCTNKMSITNPNLPRGNLHRNPSADNLCIVTADELYNYFKMILPSVEVCLIISNEDILRTVSLQNIDWENCCLSRKSD</sequence>
<feature type="compositionally biased region" description="Polar residues" evidence="2">
    <location>
        <begin position="4264"/>
        <end position="4284"/>
    </location>
</feature>
<dbReference type="PANTHER" id="PTHR16008">
    <property type="entry name" value="F-BOX ONLY PROTEIN 4"/>
    <property type="match status" value="1"/>
</dbReference>
<dbReference type="EMBL" id="JAVRJZ010000019">
    <property type="protein sequence ID" value="KAK2706696.1"/>
    <property type="molecule type" value="Genomic_DNA"/>
</dbReference>
<protein>
    <recommendedName>
        <fullName evidence="3">MBD domain-containing protein</fullName>
    </recommendedName>
</protein>
<comment type="subcellular location">
    <subcellularLocation>
        <location evidence="1">Nucleus</location>
    </subcellularLocation>
</comment>
<dbReference type="PANTHER" id="PTHR16008:SF6">
    <property type="entry name" value="SI:DKEY-12E7.1"/>
    <property type="match status" value="1"/>
</dbReference>
<feature type="compositionally biased region" description="Basic and acidic residues" evidence="2">
    <location>
        <begin position="2747"/>
        <end position="2756"/>
    </location>
</feature>
<dbReference type="GO" id="GO:0003677">
    <property type="term" value="F:DNA binding"/>
    <property type="evidence" value="ECO:0007669"/>
    <property type="project" value="InterPro"/>
</dbReference>
<dbReference type="Proteomes" id="UP001187531">
    <property type="component" value="Unassembled WGS sequence"/>
</dbReference>
<accession>A0AA88HJ87</accession>
<feature type="compositionally biased region" description="Polar residues" evidence="2">
    <location>
        <begin position="1085"/>
        <end position="1102"/>
    </location>
</feature>
<name>A0AA88HJ87_ARTSF</name>
<feature type="region of interest" description="Disordered" evidence="2">
    <location>
        <begin position="2074"/>
        <end position="2116"/>
    </location>
</feature>
<dbReference type="SMART" id="SM00256">
    <property type="entry name" value="FBOX"/>
    <property type="match status" value="2"/>
</dbReference>
<feature type="compositionally biased region" description="Polar residues" evidence="2">
    <location>
        <begin position="2098"/>
        <end position="2116"/>
    </location>
</feature>
<dbReference type="CDD" id="cd00122">
    <property type="entry name" value="MBD"/>
    <property type="match status" value="1"/>
</dbReference>
<dbReference type="SUPFAM" id="SSF54171">
    <property type="entry name" value="DNA-binding domain"/>
    <property type="match status" value="1"/>
</dbReference>
<feature type="compositionally biased region" description="Basic and acidic residues" evidence="2">
    <location>
        <begin position="2082"/>
        <end position="2094"/>
    </location>
</feature>
<feature type="region of interest" description="Disordered" evidence="2">
    <location>
        <begin position="2126"/>
        <end position="2145"/>
    </location>
</feature>
<organism evidence="4 5">
    <name type="scientific">Artemia franciscana</name>
    <name type="common">Brine shrimp</name>
    <name type="synonym">Artemia sanfranciscana</name>
    <dbReference type="NCBI Taxonomy" id="6661"/>
    <lineage>
        <taxon>Eukaryota</taxon>
        <taxon>Metazoa</taxon>
        <taxon>Ecdysozoa</taxon>
        <taxon>Arthropoda</taxon>
        <taxon>Crustacea</taxon>
        <taxon>Branchiopoda</taxon>
        <taxon>Anostraca</taxon>
        <taxon>Artemiidae</taxon>
        <taxon>Artemia</taxon>
    </lineage>
</organism>
<evidence type="ECO:0000313" key="5">
    <source>
        <dbReference type="Proteomes" id="UP001187531"/>
    </source>
</evidence>
<dbReference type="InterPro" id="IPR039588">
    <property type="entry name" value="FBXO4"/>
</dbReference>
<dbReference type="SUPFAM" id="SSF81383">
    <property type="entry name" value="F-box domain"/>
    <property type="match status" value="1"/>
</dbReference>
<keyword evidence="5" id="KW-1185">Reference proteome</keyword>
<dbReference type="InterPro" id="IPR001810">
    <property type="entry name" value="F-box_dom"/>
</dbReference>
<feature type="region of interest" description="Disordered" evidence="2">
    <location>
        <begin position="3909"/>
        <end position="3928"/>
    </location>
</feature>
<dbReference type="SUPFAM" id="SSF46689">
    <property type="entry name" value="Homeodomain-like"/>
    <property type="match status" value="5"/>
</dbReference>
<dbReference type="SUPFAM" id="SSF52058">
    <property type="entry name" value="L domain-like"/>
    <property type="match status" value="2"/>
</dbReference>
<dbReference type="InterPro" id="IPR011011">
    <property type="entry name" value="Znf_FYVE_PHD"/>
</dbReference>
<reference evidence="4" key="1">
    <citation type="submission" date="2023-07" db="EMBL/GenBank/DDBJ databases">
        <title>Chromosome-level genome assembly of Artemia franciscana.</title>
        <authorList>
            <person name="Jo E."/>
        </authorList>
    </citation>
    <scope>NUCLEOTIDE SEQUENCE</scope>
    <source>
        <tissue evidence="4">Whole body</tissue>
    </source>
</reference>
<feature type="compositionally biased region" description="Basic and acidic residues" evidence="2">
    <location>
        <begin position="4026"/>
        <end position="4035"/>
    </location>
</feature>
<dbReference type="InterPro" id="IPR009057">
    <property type="entry name" value="Homeodomain-like_sf"/>
</dbReference>
<gene>
    <name evidence="4" type="ORF">QYM36_014663</name>
</gene>
<feature type="region of interest" description="Disordered" evidence="2">
    <location>
        <begin position="1"/>
        <end position="119"/>
    </location>
</feature>